<sequence length="151" mass="17174">MWSNTQSQLCYACESCKIGVFKGIRKRWRILLVFNLLVTLLVNKKKIQVLVSASFQLAPGGYPIKQALPKLFVISFRKYMQAANETATYKYKIQYLNLKPSVKRIIRWMKVLQLVNGGPIAAIMKLNDTSSSPESPDDVTSHSFCYMDSSD</sequence>
<dbReference type="OMA" id="KYMQAAN"/>
<proteinExistence type="predicted"/>
<gene>
    <name evidence="1" type="ORF">DARMORV10_A03P46480.1</name>
</gene>
<protein>
    <submittedName>
        <fullName evidence="1">(rape) hypothetical protein</fullName>
    </submittedName>
</protein>
<reference evidence="1" key="1">
    <citation type="submission" date="2021-01" db="EMBL/GenBank/DDBJ databases">
        <authorList>
            <consortium name="Genoscope - CEA"/>
            <person name="William W."/>
        </authorList>
    </citation>
    <scope>NUCLEOTIDE SEQUENCE</scope>
</reference>
<organism evidence="1">
    <name type="scientific">Brassica napus</name>
    <name type="common">Rape</name>
    <dbReference type="NCBI Taxonomy" id="3708"/>
    <lineage>
        <taxon>Eukaryota</taxon>
        <taxon>Viridiplantae</taxon>
        <taxon>Streptophyta</taxon>
        <taxon>Embryophyta</taxon>
        <taxon>Tracheophyta</taxon>
        <taxon>Spermatophyta</taxon>
        <taxon>Magnoliopsida</taxon>
        <taxon>eudicotyledons</taxon>
        <taxon>Gunneridae</taxon>
        <taxon>Pentapetalae</taxon>
        <taxon>rosids</taxon>
        <taxon>malvids</taxon>
        <taxon>Brassicales</taxon>
        <taxon>Brassicaceae</taxon>
        <taxon>Brassiceae</taxon>
        <taxon>Brassica</taxon>
    </lineage>
</organism>
<evidence type="ECO:0000313" key="1">
    <source>
        <dbReference type="EMBL" id="CAF2129340.1"/>
    </source>
</evidence>
<dbReference type="Proteomes" id="UP001295469">
    <property type="component" value="Chromosome A03"/>
</dbReference>
<dbReference type="EMBL" id="HG994357">
    <property type="protein sequence ID" value="CAF2129340.1"/>
    <property type="molecule type" value="Genomic_DNA"/>
</dbReference>
<accession>A0A816VV75</accession>
<name>A0A816VV75_BRANA</name>
<dbReference type="AlphaFoldDB" id="A0A816VV75"/>
<dbReference type="Gramene" id="CDY02198">
    <property type="protein sequence ID" value="CDY02198"/>
    <property type="gene ID" value="GSBRNA2T00113609001"/>
</dbReference>